<accession>A0ABM1K4P4</accession>
<dbReference type="GeneID" id="107112122"/>
<dbReference type="RefSeq" id="XP_015268681.1">
    <property type="nucleotide sequence ID" value="XM_015413195.1"/>
</dbReference>
<evidence type="ECO:0000259" key="2">
    <source>
        <dbReference type="Pfam" id="PF16769"/>
    </source>
</evidence>
<dbReference type="Pfam" id="PF16769">
    <property type="entry name" value="MCM3AP_GANP"/>
    <property type="match status" value="1"/>
</dbReference>
<reference evidence="4" key="1">
    <citation type="submission" date="2025-08" db="UniProtKB">
        <authorList>
            <consortium name="RefSeq"/>
        </authorList>
    </citation>
    <scope>IDENTIFICATION</scope>
</reference>
<dbReference type="PANTHER" id="PTHR12436:SF3">
    <property type="entry name" value="GERMINAL-CENTER ASSOCIATED NUCLEAR PROTEIN"/>
    <property type="match status" value="1"/>
</dbReference>
<dbReference type="Proteomes" id="UP000694871">
    <property type="component" value="Unplaced"/>
</dbReference>
<protein>
    <submittedName>
        <fullName evidence="4">Germinal-center associated nuclear protein-like</fullName>
    </submittedName>
</protein>
<feature type="domain" description="Germinal-centre associated nuclear protein MCM3AP" evidence="2">
    <location>
        <begin position="50"/>
        <end position="505"/>
    </location>
</feature>
<keyword evidence="3" id="KW-1185">Reference proteome</keyword>
<feature type="domain" description="Germinal-centre associated nuclear protein CID" evidence="1">
    <location>
        <begin position="1"/>
        <end position="40"/>
    </location>
</feature>
<dbReference type="Gene3D" id="6.10.250.1340">
    <property type="match status" value="1"/>
</dbReference>
<name>A0ABM1K4P4_GEKJA</name>
<evidence type="ECO:0000259" key="1">
    <source>
        <dbReference type="Pfam" id="PF16766"/>
    </source>
</evidence>
<organism evidence="3 4">
    <name type="scientific">Gekko japonicus</name>
    <name type="common">Schlegel's Japanese gecko</name>
    <dbReference type="NCBI Taxonomy" id="146911"/>
    <lineage>
        <taxon>Eukaryota</taxon>
        <taxon>Metazoa</taxon>
        <taxon>Chordata</taxon>
        <taxon>Craniata</taxon>
        <taxon>Vertebrata</taxon>
        <taxon>Euteleostomi</taxon>
        <taxon>Lepidosauria</taxon>
        <taxon>Squamata</taxon>
        <taxon>Bifurcata</taxon>
        <taxon>Gekkota</taxon>
        <taxon>Gekkonidae</taxon>
        <taxon>Gekkoninae</taxon>
        <taxon>Gekko</taxon>
    </lineage>
</organism>
<dbReference type="InterPro" id="IPR031907">
    <property type="entry name" value="MCM3AP_GANP"/>
</dbReference>
<feature type="non-terminal residue" evidence="4">
    <location>
        <position position="506"/>
    </location>
</feature>
<proteinExistence type="predicted"/>
<feature type="non-terminal residue" evidence="4">
    <location>
        <position position="1"/>
    </location>
</feature>
<dbReference type="InterPro" id="IPR031910">
    <property type="entry name" value="GANP_CID_dom"/>
</dbReference>
<evidence type="ECO:0000313" key="3">
    <source>
        <dbReference type="Proteomes" id="UP000694871"/>
    </source>
</evidence>
<dbReference type="PANTHER" id="PTHR12436">
    <property type="entry name" value="80 KDA MCM3-ASSOCIATED PROTEIN"/>
    <property type="match status" value="1"/>
</dbReference>
<gene>
    <name evidence="4" type="primary">LOC107112122</name>
</gene>
<evidence type="ECO:0000313" key="4">
    <source>
        <dbReference type="RefSeq" id="XP_015268681.1"/>
    </source>
</evidence>
<sequence length="506" mass="57340">CAVEKDQRARVARCSKEVCAEIVGVFLEEEIFHCAKETLQELQCFCKYLQRLAWLRQKTTHQMKVQHFYQQLLRDAVWTPLDLPSLVAENIPVQQEKVFWKLLLVLPAYEEFPLEDPSRILADWLQAKFTIGKNVKDTASVADGQLQNLALHTSLHVQGDQAVCVNVCVKVAHGILSPPELEDIETRKELFGTSGLILLLPPRVRSEDIAEEDVYWLSALLQLKRLLQGKPFHPLIPLVVFVPSHGGGEAIEKEAEEGLMLPDLISANLISDYIVVEMPDSVNDLQGTGKLTDAVQWLIAQCPSSLQLCCQTLTQYIEDGLDREFSQHFYQDRKERREAGLPSQDPSAIIELYNSVVQFLAEVATSEELRDLSWPATEFVEPGGSKALPHLQWNTPRHLAWLKKAVLSFQIPQMDLPPLGAPWRPVYSMILQYLSQTASSPQTQAILQSQIENLLSKVYARWRGRMRPSSEEDGPSVEEIPWDSILALCINHRLRDWKPPRLPVAP</sequence>
<dbReference type="Pfam" id="PF16766">
    <property type="entry name" value="CID_GANP"/>
    <property type="match status" value="1"/>
</dbReference>
<dbReference type="InterPro" id="IPR045107">
    <property type="entry name" value="SAC3/GANP/THP3"/>
</dbReference>